<comment type="subcellular location">
    <subcellularLocation>
        <location evidence="1">Membrane</location>
        <topology evidence="1">Multi-pass membrane protein</topology>
    </subcellularLocation>
</comment>
<dbReference type="RefSeq" id="XP_024710895.1">
    <property type="nucleotide sequence ID" value="XM_024847417.1"/>
</dbReference>
<feature type="transmembrane region" description="Helical" evidence="6">
    <location>
        <begin position="98"/>
        <end position="123"/>
    </location>
</feature>
<keyword evidence="9" id="KW-1185">Reference proteome</keyword>
<evidence type="ECO:0000256" key="2">
    <source>
        <dbReference type="ARBA" id="ARBA00022692"/>
    </source>
</evidence>
<feature type="transmembrane region" description="Helical" evidence="6">
    <location>
        <begin position="20"/>
        <end position="40"/>
    </location>
</feature>
<dbReference type="EMBL" id="MSFO01000001">
    <property type="protein sequence ID" value="PLB55593.1"/>
    <property type="molecule type" value="Genomic_DNA"/>
</dbReference>
<dbReference type="GeneID" id="36555116"/>
<feature type="domain" description="Rhodopsin" evidence="7">
    <location>
        <begin position="36"/>
        <end position="221"/>
    </location>
</feature>
<organism evidence="8 9">
    <name type="scientific">Aspergillus steynii IBT 23096</name>
    <dbReference type="NCBI Taxonomy" id="1392250"/>
    <lineage>
        <taxon>Eukaryota</taxon>
        <taxon>Fungi</taxon>
        <taxon>Dikarya</taxon>
        <taxon>Ascomycota</taxon>
        <taxon>Pezizomycotina</taxon>
        <taxon>Eurotiomycetes</taxon>
        <taxon>Eurotiomycetidae</taxon>
        <taxon>Eurotiales</taxon>
        <taxon>Aspergillaceae</taxon>
        <taxon>Aspergillus</taxon>
        <taxon>Aspergillus subgen. Circumdati</taxon>
    </lineage>
</organism>
<proteinExistence type="inferred from homology"/>
<sequence length="319" mass="35401">MSKEQVSSEYLQEDISGQLVAAASVILVITTILLALRLYVRSLPNVKSGLEDFLLLPAYILSMGASTIGLLAVTKRGAGRHIEAVMLEDPKSVDLRSALLFSLSWLTIYSNCFSRVSILVLLFKIFTPGVTRTCTLLLTIYMVLFAISQSIAVVLECRPIAKLWHPKLEGSCINMFLFFKMNGILTIVGDVAIMVLPAHMVWNLHASMARRIGIALVFLSGRGDVKLISWIIVESGMYMSAACMIRLRPLPRKLREWFGQFRAAHSSSGSGKRSKNALEVGKGHELKHYVKQGHIPLTSIDQDLNQARLITEQTAQETR</sequence>
<reference evidence="8 9" key="1">
    <citation type="submission" date="2016-12" db="EMBL/GenBank/DDBJ databases">
        <title>The genomes of Aspergillus section Nigri reveals drivers in fungal speciation.</title>
        <authorList>
            <consortium name="DOE Joint Genome Institute"/>
            <person name="Vesth T.C."/>
            <person name="Nybo J."/>
            <person name="Theobald S."/>
            <person name="Brandl J."/>
            <person name="Frisvad J.C."/>
            <person name="Nielsen K.F."/>
            <person name="Lyhne E.K."/>
            <person name="Kogle M.E."/>
            <person name="Kuo A."/>
            <person name="Riley R."/>
            <person name="Clum A."/>
            <person name="Nolan M."/>
            <person name="Lipzen A."/>
            <person name="Salamov A."/>
            <person name="Henrissat B."/>
            <person name="Wiebenga A."/>
            <person name="De Vries R.P."/>
            <person name="Grigoriev I.V."/>
            <person name="Mortensen U.H."/>
            <person name="Andersen M.R."/>
            <person name="Baker S.E."/>
        </authorList>
    </citation>
    <scope>NUCLEOTIDE SEQUENCE [LARGE SCALE GENOMIC DNA]</scope>
    <source>
        <strain evidence="8 9">IBT 23096</strain>
    </source>
</reference>
<gene>
    <name evidence="8" type="ORF">P170DRAFT_422130</name>
</gene>
<evidence type="ECO:0000259" key="7">
    <source>
        <dbReference type="Pfam" id="PF20684"/>
    </source>
</evidence>
<dbReference type="VEuPathDB" id="FungiDB:P170DRAFT_422130"/>
<name>A0A2I2GRV8_9EURO</name>
<accession>A0A2I2GRV8</accession>
<dbReference type="Proteomes" id="UP000234275">
    <property type="component" value="Unassembled WGS sequence"/>
</dbReference>
<evidence type="ECO:0000256" key="3">
    <source>
        <dbReference type="ARBA" id="ARBA00022989"/>
    </source>
</evidence>
<feature type="transmembrane region" description="Helical" evidence="6">
    <location>
        <begin position="175"/>
        <end position="195"/>
    </location>
</feature>
<feature type="transmembrane region" description="Helical" evidence="6">
    <location>
        <begin position="135"/>
        <end position="155"/>
    </location>
</feature>
<evidence type="ECO:0000313" key="8">
    <source>
        <dbReference type="EMBL" id="PLB55593.1"/>
    </source>
</evidence>
<dbReference type="PANTHER" id="PTHR33048">
    <property type="entry name" value="PTH11-LIKE INTEGRAL MEMBRANE PROTEIN (AFU_ORTHOLOGUE AFUA_5G11245)"/>
    <property type="match status" value="1"/>
</dbReference>
<keyword evidence="3 6" id="KW-1133">Transmembrane helix</keyword>
<dbReference type="InterPro" id="IPR052337">
    <property type="entry name" value="SAT4-like"/>
</dbReference>
<dbReference type="Pfam" id="PF20684">
    <property type="entry name" value="Fung_rhodopsin"/>
    <property type="match status" value="1"/>
</dbReference>
<evidence type="ECO:0000256" key="4">
    <source>
        <dbReference type="ARBA" id="ARBA00023136"/>
    </source>
</evidence>
<protein>
    <submittedName>
        <fullName evidence="8">Integral membrane protein</fullName>
    </submittedName>
</protein>
<dbReference type="PANTHER" id="PTHR33048:SF47">
    <property type="entry name" value="INTEGRAL MEMBRANE PROTEIN-RELATED"/>
    <property type="match status" value="1"/>
</dbReference>
<evidence type="ECO:0000313" key="9">
    <source>
        <dbReference type="Proteomes" id="UP000234275"/>
    </source>
</evidence>
<comment type="caution">
    <text evidence="8">The sequence shown here is derived from an EMBL/GenBank/DDBJ whole genome shotgun (WGS) entry which is preliminary data.</text>
</comment>
<keyword evidence="2 6" id="KW-0812">Transmembrane</keyword>
<feature type="transmembrane region" description="Helical" evidence="6">
    <location>
        <begin position="227"/>
        <end position="247"/>
    </location>
</feature>
<evidence type="ECO:0000256" key="5">
    <source>
        <dbReference type="ARBA" id="ARBA00038359"/>
    </source>
</evidence>
<dbReference type="GO" id="GO:0016020">
    <property type="term" value="C:membrane"/>
    <property type="evidence" value="ECO:0007669"/>
    <property type="project" value="UniProtKB-SubCell"/>
</dbReference>
<dbReference type="AlphaFoldDB" id="A0A2I2GRV8"/>
<dbReference type="OrthoDB" id="5417844at2759"/>
<evidence type="ECO:0000256" key="6">
    <source>
        <dbReference type="SAM" id="Phobius"/>
    </source>
</evidence>
<feature type="transmembrane region" description="Helical" evidence="6">
    <location>
        <begin position="52"/>
        <end position="73"/>
    </location>
</feature>
<evidence type="ECO:0000256" key="1">
    <source>
        <dbReference type="ARBA" id="ARBA00004141"/>
    </source>
</evidence>
<comment type="similarity">
    <text evidence="5">Belongs to the SAT4 family.</text>
</comment>
<keyword evidence="4 6" id="KW-0472">Membrane</keyword>
<dbReference type="InterPro" id="IPR049326">
    <property type="entry name" value="Rhodopsin_dom_fungi"/>
</dbReference>